<accession>A0A5C6E6X5</accession>
<dbReference type="AlphaFoldDB" id="A0A5C6E6X5"/>
<dbReference type="PANTHER" id="PTHR43685:SF2">
    <property type="entry name" value="GLYCOSYLTRANSFERASE 2-LIKE DOMAIN-CONTAINING PROTEIN"/>
    <property type="match status" value="1"/>
</dbReference>
<keyword evidence="2" id="KW-0808">Transferase</keyword>
<sequence>MDISVIICTWNRCDLLRQTLQAFGGLCVSADVEWELLVVDNASTDNTHEVVTEFQDLLPVRYVFETRQGKSNAANRAVRESSGKILAWTDDDALVSSDWLTQVLTVFEATQADIIYGRVEPWWETQSPAWFTEQMSGRFALLDHGDECRVMSPEEGYGYGVNYAFRRSVFKLIGPFAPDLGPNGGLGFGGEDTLLFRKAHEHQLRVVYSPDVLIKHFIPRERCNRSYFRRRQWRGSRDELRMMRLRHGAPKGMLGLPRYRYRQAFSDLIKLSKETLVGKYDKVFHLELRVIGFAGLFWNAVKSSCRGFFFFRKPVQDQSSQGPSGLDEREH</sequence>
<comment type="caution">
    <text evidence="2">The sequence shown here is derived from an EMBL/GenBank/DDBJ whole genome shotgun (WGS) entry which is preliminary data.</text>
</comment>
<dbReference type="Proteomes" id="UP000315471">
    <property type="component" value="Unassembled WGS sequence"/>
</dbReference>
<dbReference type="GO" id="GO:0016757">
    <property type="term" value="F:glycosyltransferase activity"/>
    <property type="evidence" value="ECO:0007669"/>
    <property type="project" value="UniProtKB-KW"/>
</dbReference>
<gene>
    <name evidence="2" type="primary">wfgD</name>
    <name evidence="2" type="ORF">Q31b_18700</name>
</gene>
<keyword evidence="2" id="KW-0328">Glycosyltransferase</keyword>
<evidence type="ECO:0000313" key="3">
    <source>
        <dbReference type="Proteomes" id="UP000315471"/>
    </source>
</evidence>
<dbReference type="InterPro" id="IPR029044">
    <property type="entry name" value="Nucleotide-diphossugar_trans"/>
</dbReference>
<dbReference type="PANTHER" id="PTHR43685">
    <property type="entry name" value="GLYCOSYLTRANSFERASE"/>
    <property type="match status" value="1"/>
</dbReference>
<keyword evidence="3" id="KW-1185">Reference proteome</keyword>
<evidence type="ECO:0000313" key="2">
    <source>
        <dbReference type="EMBL" id="TWU44334.1"/>
    </source>
</evidence>
<name>A0A5C6E6X5_9BACT</name>
<dbReference type="CDD" id="cd00761">
    <property type="entry name" value="Glyco_tranf_GTA_type"/>
    <property type="match status" value="1"/>
</dbReference>
<organism evidence="2 3">
    <name type="scientific">Novipirellula aureliae</name>
    <dbReference type="NCBI Taxonomy" id="2527966"/>
    <lineage>
        <taxon>Bacteria</taxon>
        <taxon>Pseudomonadati</taxon>
        <taxon>Planctomycetota</taxon>
        <taxon>Planctomycetia</taxon>
        <taxon>Pirellulales</taxon>
        <taxon>Pirellulaceae</taxon>
        <taxon>Novipirellula</taxon>
    </lineage>
</organism>
<dbReference type="RefSeq" id="WP_146599303.1">
    <property type="nucleotide sequence ID" value="NZ_SJPY01000002.1"/>
</dbReference>
<dbReference type="Pfam" id="PF00535">
    <property type="entry name" value="Glycos_transf_2"/>
    <property type="match status" value="1"/>
</dbReference>
<dbReference type="Gene3D" id="3.90.550.10">
    <property type="entry name" value="Spore Coat Polysaccharide Biosynthesis Protein SpsA, Chain A"/>
    <property type="match status" value="1"/>
</dbReference>
<dbReference type="EC" id="2.4.1.305" evidence="2"/>
<feature type="domain" description="Glycosyltransferase 2-like" evidence="1">
    <location>
        <begin position="4"/>
        <end position="171"/>
    </location>
</feature>
<dbReference type="InterPro" id="IPR001173">
    <property type="entry name" value="Glyco_trans_2-like"/>
</dbReference>
<proteinExistence type="predicted"/>
<dbReference type="EMBL" id="SJPY01000002">
    <property type="protein sequence ID" value="TWU44334.1"/>
    <property type="molecule type" value="Genomic_DNA"/>
</dbReference>
<dbReference type="SUPFAM" id="SSF53448">
    <property type="entry name" value="Nucleotide-diphospho-sugar transferases"/>
    <property type="match status" value="1"/>
</dbReference>
<dbReference type="OrthoDB" id="153025at2"/>
<reference evidence="2 3" key="1">
    <citation type="submission" date="2019-02" db="EMBL/GenBank/DDBJ databases">
        <title>Deep-cultivation of Planctomycetes and their phenomic and genomic characterization uncovers novel biology.</title>
        <authorList>
            <person name="Wiegand S."/>
            <person name="Jogler M."/>
            <person name="Boedeker C."/>
            <person name="Pinto D."/>
            <person name="Vollmers J."/>
            <person name="Rivas-Marin E."/>
            <person name="Kohn T."/>
            <person name="Peeters S.H."/>
            <person name="Heuer A."/>
            <person name="Rast P."/>
            <person name="Oberbeckmann S."/>
            <person name="Bunk B."/>
            <person name="Jeske O."/>
            <person name="Meyerdierks A."/>
            <person name="Storesund J.E."/>
            <person name="Kallscheuer N."/>
            <person name="Luecker S."/>
            <person name="Lage O.M."/>
            <person name="Pohl T."/>
            <person name="Merkel B.J."/>
            <person name="Hornburger P."/>
            <person name="Mueller R.-W."/>
            <person name="Bruemmer F."/>
            <person name="Labrenz M."/>
            <person name="Spormann A.M."/>
            <person name="Op Den Camp H."/>
            <person name="Overmann J."/>
            <person name="Amann R."/>
            <person name="Jetten M.S.M."/>
            <person name="Mascher T."/>
            <person name="Medema M.H."/>
            <person name="Devos D.P."/>
            <person name="Kaster A.-K."/>
            <person name="Ovreas L."/>
            <person name="Rohde M."/>
            <person name="Galperin M.Y."/>
            <person name="Jogler C."/>
        </authorList>
    </citation>
    <scope>NUCLEOTIDE SEQUENCE [LARGE SCALE GENOMIC DNA]</scope>
    <source>
        <strain evidence="2 3">Q31b</strain>
    </source>
</reference>
<dbReference type="InterPro" id="IPR050834">
    <property type="entry name" value="Glycosyltransf_2"/>
</dbReference>
<evidence type="ECO:0000259" key="1">
    <source>
        <dbReference type="Pfam" id="PF00535"/>
    </source>
</evidence>
<protein>
    <submittedName>
        <fullName evidence="2">UDP-Glc:alpha-D-GlcNAc-diphosphoundecaprenol beta-1,3-glucosyltransferase WfgD</fullName>
        <ecNumber evidence="2">2.4.1.305</ecNumber>
    </submittedName>
</protein>